<dbReference type="Proteomes" id="UP000468581">
    <property type="component" value="Unassembled WGS sequence"/>
</dbReference>
<dbReference type="Gene3D" id="3.30.310.70">
    <property type="entry name" value="TT1751-like domain"/>
    <property type="match status" value="2"/>
</dbReference>
<dbReference type="InterPro" id="IPR005180">
    <property type="entry name" value="DUF302"/>
</dbReference>
<name>A0A6P0UQX0_9FLAO</name>
<dbReference type="PANTHER" id="PTHR38342">
    <property type="entry name" value="SLR5037 PROTEIN"/>
    <property type="match status" value="1"/>
</dbReference>
<proteinExistence type="predicted"/>
<accession>A0A6P0UQX0</accession>
<dbReference type="Pfam" id="PF03625">
    <property type="entry name" value="DUF302"/>
    <property type="match status" value="2"/>
</dbReference>
<keyword evidence="3" id="KW-1185">Reference proteome</keyword>
<dbReference type="PROSITE" id="PS51257">
    <property type="entry name" value="PROKAR_LIPOPROTEIN"/>
    <property type="match status" value="1"/>
</dbReference>
<evidence type="ECO:0000313" key="3">
    <source>
        <dbReference type="Proteomes" id="UP000468581"/>
    </source>
</evidence>
<organism evidence="2 3">
    <name type="scientific">Leptobacterium flavescens</name>
    <dbReference type="NCBI Taxonomy" id="472055"/>
    <lineage>
        <taxon>Bacteria</taxon>
        <taxon>Pseudomonadati</taxon>
        <taxon>Bacteroidota</taxon>
        <taxon>Flavobacteriia</taxon>
        <taxon>Flavobacteriales</taxon>
        <taxon>Flavobacteriaceae</taxon>
        <taxon>Leptobacterium</taxon>
    </lineage>
</organism>
<dbReference type="SUPFAM" id="SSF103247">
    <property type="entry name" value="TT1751-like"/>
    <property type="match status" value="2"/>
</dbReference>
<reference evidence="2 3" key="1">
    <citation type="submission" date="2020-01" db="EMBL/GenBank/DDBJ databases">
        <title>Leptobacterium flavescens.</title>
        <authorList>
            <person name="Wang G."/>
        </authorList>
    </citation>
    <scope>NUCLEOTIDE SEQUENCE [LARGE SCALE GENOMIC DNA]</scope>
    <source>
        <strain evidence="2 3">KCTC 22160</strain>
    </source>
</reference>
<dbReference type="InterPro" id="IPR035923">
    <property type="entry name" value="TT1751-like_sf"/>
</dbReference>
<dbReference type="EMBL" id="JAABOO010000003">
    <property type="protein sequence ID" value="NER14398.1"/>
    <property type="molecule type" value="Genomic_DNA"/>
</dbReference>
<protein>
    <submittedName>
        <fullName evidence="2">DUF302 domain-containing protein</fullName>
    </submittedName>
</protein>
<dbReference type="CDD" id="cd14797">
    <property type="entry name" value="DUF302"/>
    <property type="match status" value="2"/>
</dbReference>
<feature type="domain" description="DUF302" evidence="1">
    <location>
        <begin position="200"/>
        <end position="259"/>
    </location>
</feature>
<feature type="domain" description="DUF302" evidence="1">
    <location>
        <begin position="61"/>
        <end position="120"/>
    </location>
</feature>
<dbReference type="PANTHER" id="PTHR38342:SF2">
    <property type="entry name" value="INNER MEMBRANE OR EXPORTED"/>
    <property type="match status" value="1"/>
</dbReference>
<dbReference type="AlphaFoldDB" id="A0A6P0UQX0"/>
<evidence type="ECO:0000313" key="2">
    <source>
        <dbReference type="EMBL" id="NER14398.1"/>
    </source>
</evidence>
<gene>
    <name evidence="2" type="ORF">GWK08_13170</name>
</gene>
<sequence length="294" mass="32449">MKKAFIISLVAMLFACKTEKEMNFTDQNQLITVQKEQTVQELGTQLRTQIEAKGFKIIADVDHAASAEKVGLELRPTRLLVFGNPLGGTKLMQQDQLMGIELPLKILLWEDENAKVNLSFYNGSVLTFRYGLNEPQAVIEKVNAALSGFAGLTEEVNVQSPELSKDKIITKKSNHNADSTFTRLKDIVASKGLSIMAEVPHDKAAAKVDLELRPTRLLIFGNPKVGTLLMQSEQKLGIDLPLKVLVHEDENGNVFVSYYNASFLSSRYGITDKEEVVNKVNGALDGITNAVISE</sequence>
<evidence type="ECO:0000259" key="1">
    <source>
        <dbReference type="Pfam" id="PF03625"/>
    </source>
</evidence>
<comment type="caution">
    <text evidence="2">The sequence shown here is derived from an EMBL/GenBank/DDBJ whole genome shotgun (WGS) entry which is preliminary data.</text>
</comment>
<dbReference type="RefSeq" id="WP_163607691.1">
    <property type="nucleotide sequence ID" value="NZ_JAABOO010000003.1"/>
</dbReference>